<dbReference type="EMBL" id="CM046114">
    <property type="protein sequence ID" value="KAI8420246.1"/>
    <property type="molecule type" value="Genomic_DNA"/>
</dbReference>
<accession>A0ACC0J803</accession>
<keyword evidence="2" id="KW-1185">Reference proteome</keyword>
<reference evidence="1 2" key="1">
    <citation type="journal article" date="2022" name="Genome Biol. Evol.">
        <title>The Spruce Budworm Genome: Reconstructing the Evolutionary History of Antifreeze Proteins.</title>
        <authorList>
            <person name="Beliveau C."/>
            <person name="Gagne P."/>
            <person name="Picq S."/>
            <person name="Vernygora O."/>
            <person name="Keeling C.I."/>
            <person name="Pinkney K."/>
            <person name="Doucet D."/>
            <person name="Wen F."/>
            <person name="Johnston J.S."/>
            <person name="Maaroufi H."/>
            <person name="Boyle B."/>
            <person name="Laroche J."/>
            <person name="Dewar K."/>
            <person name="Juretic N."/>
            <person name="Blackburn G."/>
            <person name="Nisole A."/>
            <person name="Brunet B."/>
            <person name="Brandao M."/>
            <person name="Lumley L."/>
            <person name="Duan J."/>
            <person name="Quan G."/>
            <person name="Lucarotti C.J."/>
            <person name="Roe A.D."/>
            <person name="Sperling F.A.H."/>
            <person name="Levesque R.C."/>
            <person name="Cusson M."/>
        </authorList>
    </citation>
    <scope>NUCLEOTIDE SEQUENCE [LARGE SCALE GENOMIC DNA]</scope>
    <source>
        <strain evidence="1">Glfc:IPQL:Cfum</strain>
    </source>
</reference>
<name>A0ACC0J803_CHOFU</name>
<comment type="caution">
    <text evidence="1">The sequence shown here is derived from an EMBL/GenBank/DDBJ whole genome shotgun (WGS) entry which is preliminary data.</text>
</comment>
<gene>
    <name evidence="1" type="ORF">MSG28_008787</name>
</gene>
<evidence type="ECO:0000313" key="2">
    <source>
        <dbReference type="Proteomes" id="UP001064048"/>
    </source>
</evidence>
<proteinExistence type="predicted"/>
<protein>
    <submittedName>
        <fullName evidence="1">Uncharacterized protein</fullName>
    </submittedName>
</protein>
<evidence type="ECO:0000313" key="1">
    <source>
        <dbReference type="EMBL" id="KAI8420246.1"/>
    </source>
</evidence>
<sequence>MVMAAGGMGDARERLPALWRRIEDAHYSYLETDDSPEKLQQREKLEGYIMEYLSIVPHECKFGLAETGKVFQRTVTELSQFSAYRAGLGWAALARYAANLLAQPWRVEYRVLRTLLHAMGYKPAGAGRLALDGPVCPDMAAAISRDAIIAQCECQIMSAVWERVWGAGGRVTWAGVARERTARAAPPAAAAASILQQAQPQQHEIYSNVSTTVPLEPIQPRVRPETVYHNTASPALPDDSPPSEPPTTLPYMYPPQMVPPQMMYPVHPDMALPQCNAVPMMTPYGPVPYFYPVQAPYMIPTPMYAPIKHANNVPVNGYPPQYRYPAVPTAQLIELDSPSIYENGKYEKNHETDRNHKKRLEGSRRNSTSKSGFSDVTLPSLPRSDTQPALSKAREDGMGTYESWDYVFRNLSSKNQEADSRSRFSPSLDRDSRTLDRLDREERRAKYQPTTLDLEDGLQALNLDRSYDEEVYRTAKVNENLMKLKQEQELKRAKQIAKKQSEERKVRKSIEPVGNPKADALITPKVAPDKVRLLTKKDVKDRKEVIKHQNSINGTVPNTVEVKKAKKPMKPVEPEKPRSKPYENGHSTAHTSKSNSVTLDEADGGRADARGGSADGGRWQCATCTYLNKPALQACEMCAAPRSEGALVVTLEEADGGRADARGGSADGGRWQCATCTYLNKPALQACEMCAAPRSEGALVVTLDEADGGRADARGGSADGGRWQCATCTYLNKPALQACEMCAAPRSEGTLVVTLDEADGGRADARGGSADGGRWQCATCTYLNKPALQACEMCGYIMEYLSIVPHECKFGLAETGKVFQRTVTELSQFSAYRAGLGWAALARYAANLLASRGASSTACCE</sequence>
<organism evidence="1 2">
    <name type="scientific">Choristoneura fumiferana</name>
    <name type="common">Spruce budworm moth</name>
    <name type="synonym">Archips fumiferana</name>
    <dbReference type="NCBI Taxonomy" id="7141"/>
    <lineage>
        <taxon>Eukaryota</taxon>
        <taxon>Metazoa</taxon>
        <taxon>Ecdysozoa</taxon>
        <taxon>Arthropoda</taxon>
        <taxon>Hexapoda</taxon>
        <taxon>Insecta</taxon>
        <taxon>Pterygota</taxon>
        <taxon>Neoptera</taxon>
        <taxon>Endopterygota</taxon>
        <taxon>Lepidoptera</taxon>
        <taxon>Glossata</taxon>
        <taxon>Ditrysia</taxon>
        <taxon>Tortricoidea</taxon>
        <taxon>Tortricidae</taxon>
        <taxon>Tortricinae</taxon>
        <taxon>Choristoneura</taxon>
    </lineage>
</organism>
<dbReference type="Proteomes" id="UP001064048">
    <property type="component" value="Chromosome 14"/>
</dbReference>